<feature type="region of interest" description="Disordered" evidence="1">
    <location>
        <begin position="125"/>
        <end position="151"/>
    </location>
</feature>
<dbReference type="STRING" id="2060906.A0A0H1B1T1"/>
<dbReference type="OrthoDB" id="4187480at2759"/>
<evidence type="ECO:0000313" key="3">
    <source>
        <dbReference type="Proteomes" id="UP000053573"/>
    </source>
</evidence>
<dbReference type="Proteomes" id="UP000053573">
    <property type="component" value="Unassembled WGS sequence"/>
</dbReference>
<comment type="caution">
    <text evidence="2">The sequence shown here is derived from an EMBL/GenBank/DDBJ whole genome shotgun (WGS) entry which is preliminary data.</text>
</comment>
<accession>A0A0H1B1T1</accession>
<organism evidence="2 3">
    <name type="scientific">Blastomyces silverae</name>
    <dbReference type="NCBI Taxonomy" id="2060906"/>
    <lineage>
        <taxon>Eukaryota</taxon>
        <taxon>Fungi</taxon>
        <taxon>Dikarya</taxon>
        <taxon>Ascomycota</taxon>
        <taxon>Pezizomycotina</taxon>
        <taxon>Eurotiomycetes</taxon>
        <taxon>Eurotiomycetidae</taxon>
        <taxon>Onygenales</taxon>
        <taxon>Ajellomycetaceae</taxon>
        <taxon>Blastomyces</taxon>
    </lineage>
</organism>
<evidence type="ECO:0000313" key="2">
    <source>
        <dbReference type="EMBL" id="KLJ05369.1"/>
    </source>
</evidence>
<proteinExistence type="predicted"/>
<dbReference type="AlphaFoldDB" id="A0A0H1B1T1"/>
<gene>
    <name evidence="2" type="ORF">EMPG_11162</name>
</gene>
<name>A0A0H1B1T1_9EURO</name>
<evidence type="ECO:0000256" key="1">
    <source>
        <dbReference type="SAM" id="MobiDB-lite"/>
    </source>
</evidence>
<feature type="compositionally biased region" description="Low complexity" evidence="1">
    <location>
        <begin position="125"/>
        <end position="139"/>
    </location>
</feature>
<sequence length="265" mass="29665">MRLEIVRLQHEVERMKAGRGNETLASDENVSLDLAEYLQQQGRTSANMKILDEFRDQVRPIKKPVILTGSVNYLMWKEEILLAARQSQINDILDEKQTGPKENASNDMQIHNNVILQDIEDSFTASSSASPIPTPHASPLTRSKKRSKSNPISNATVAVIGLRRTSPTFGLCSSGDWSGLQPPEYRLPTVGSQRIERSSSVCIPLIPYGWGFTNEEDFTGLKQKPYPLSRRDMEVADQILEPLIRSGRIERVPLGDKNPITSPRS</sequence>
<dbReference type="EMBL" id="LDEV01003681">
    <property type="protein sequence ID" value="KLJ05369.1"/>
    <property type="molecule type" value="Genomic_DNA"/>
</dbReference>
<keyword evidence="3" id="KW-1185">Reference proteome</keyword>
<protein>
    <submittedName>
        <fullName evidence="2">Uncharacterized protein</fullName>
    </submittedName>
</protein>
<reference evidence="3" key="1">
    <citation type="journal article" date="2015" name="PLoS Genet.">
        <title>The dynamic genome and transcriptome of the human fungal pathogen Blastomyces and close relative Emmonsia.</title>
        <authorList>
            <person name="Munoz J.F."/>
            <person name="Gauthier G.M."/>
            <person name="Desjardins C.A."/>
            <person name="Gallo J.E."/>
            <person name="Holder J."/>
            <person name="Sullivan T.D."/>
            <person name="Marty A.J."/>
            <person name="Carmen J.C."/>
            <person name="Chen Z."/>
            <person name="Ding L."/>
            <person name="Gujja S."/>
            <person name="Magrini V."/>
            <person name="Misas E."/>
            <person name="Mitreva M."/>
            <person name="Priest M."/>
            <person name="Saif S."/>
            <person name="Whiston E.A."/>
            <person name="Young S."/>
            <person name="Zeng Q."/>
            <person name="Goldman W.E."/>
            <person name="Mardis E.R."/>
            <person name="Taylor J.W."/>
            <person name="McEwen J.G."/>
            <person name="Clay O.K."/>
            <person name="Klein B.S."/>
            <person name="Cuomo C.A."/>
        </authorList>
    </citation>
    <scope>NUCLEOTIDE SEQUENCE [LARGE SCALE GENOMIC DNA]</scope>
    <source>
        <strain evidence="3">UAMH 139</strain>
    </source>
</reference>